<dbReference type="PRINTS" id="PR00032">
    <property type="entry name" value="HTHARAC"/>
</dbReference>
<dbReference type="InterPro" id="IPR011006">
    <property type="entry name" value="CheY-like_superfamily"/>
</dbReference>
<comment type="subcellular location">
    <subcellularLocation>
        <location evidence="1">Cytoplasm</location>
    </subcellularLocation>
</comment>
<dbReference type="GO" id="GO:0003700">
    <property type="term" value="F:DNA-binding transcription factor activity"/>
    <property type="evidence" value="ECO:0007669"/>
    <property type="project" value="InterPro"/>
</dbReference>
<evidence type="ECO:0000256" key="5">
    <source>
        <dbReference type="ARBA" id="ARBA00023015"/>
    </source>
</evidence>
<dbReference type="InterPro" id="IPR009057">
    <property type="entry name" value="Homeodomain-like_sf"/>
</dbReference>
<dbReference type="SUPFAM" id="SSF52172">
    <property type="entry name" value="CheY-like"/>
    <property type="match status" value="1"/>
</dbReference>
<dbReference type="OrthoDB" id="247151at2"/>
<dbReference type="PROSITE" id="PS50110">
    <property type="entry name" value="RESPONSE_REGULATORY"/>
    <property type="match status" value="1"/>
</dbReference>
<dbReference type="EMBL" id="QRDZ01000021">
    <property type="protein sequence ID" value="RED65212.1"/>
    <property type="molecule type" value="Genomic_DNA"/>
</dbReference>
<dbReference type="Pfam" id="PF12833">
    <property type="entry name" value="HTH_18"/>
    <property type="match status" value="1"/>
</dbReference>
<organism evidence="11 12">
    <name type="scientific">Cohnella phaseoli</name>
    <dbReference type="NCBI Taxonomy" id="456490"/>
    <lineage>
        <taxon>Bacteria</taxon>
        <taxon>Bacillati</taxon>
        <taxon>Bacillota</taxon>
        <taxon>Bacilli</taxon>
        <taxon>Bacillales</taxon>
        <taxon>Paenibacillaceae</taxon>
        <taxon>Cohnella</taxon>
    </lineage>
</organism>
<feature type="domain" description="Response regulatory" evidence="10">
    <location>
        <begin position="3"/>
        <end position="120"/>
    </location>
</feature>
<dbReference type="PROSITE" id="PS01124">
    <property type="entry name" value="HTH_ARAC_FAMILY_2"/>
    <property type="match status" value="1"/>
</dbReference>
<keyword evidence="3 8" id="KW-0597">Phosphoprotein</keyword>
<gene>
    <name evidence="11" type="ORF">DFP98_121103</name>
</gene>
<dbReference type="CDD" id="cd17536">
    <property type="entry name" value="REC_YesN-like"/>
    <property type="match status" value="1"/>
</dbReference>
<evidence type="ECO:0000256" key="7">
    <source>
        <dbReference type="ARBA" id="ARBA00023163"/>
    </source>
</evidence>
<proteinExistence type="predicted"/>
<keyword evidence="12" id="KW-1185">Reference proteome</keyword>
<keyword evidence="5" id="KW-0805">Transcription regulation</keyword>
<accession>A0A3D9ITZ6</accession>
<evidence type="ECO:0000256" key="4">
    <source>
        <dbReference type="ARBA" id="ARBA00023012"/>
    </source>
</evidence>
<dbReference type="Gene3D" id="3.40.50.2300">
    <property type="match status" value="1"/>
</dbReference>
<evidence type="ECO:0000256" key="3">
    <source>
        <dbReference type="ARBA" id="ARBA00022553"/>
    </source>
</evidence>
<comment type="caution">
    <text evidence="11">The sequence shown here is derived from an EMBL/GenBank/DDBJ whole genome shotgun (WGS) entry which is preliminary data.</text>
</comment>
<dbReference type="RefSeq" id="WP_116063133.1">
    <property type="nucleotide sequence ID" value="NZ_QRDZ01000021.1"/>
</dbReference>
<evidence type="ECO:0000259" key="10">
    <source>
        <dbReference type="PROSITE" id="PS50110"/>
    </source>
</evidence>
<dbReference type="GO" id="GO:0005737">
    <property type="term" value="C:cytoplasm"/>
    <property type="evidence" value="ECO:0007669"/>
    <property type="project" value="UniProtKB-SubCell"/>
</dbReference>
<dbReference type="InterPro" id="IPR018060">
    <property type="entry name" value="HTH_AraC"/>
</dbReference>
<dbReference type="GO" id="GO:0000160">
    <property type="term" value="P:phosphorelay signal transduction system"/>
    <property type="evidence" value="ECO:0007669"/>
    <property type="project" value="UniProtKB-KW"/>
</dbReference>
<evidence type="ECO:0000259" key="9">
    <source>
        <dbReference type="PROSITE" id="PS01124"/>
    </source>
</evidence>
<evidence type="ECO:0000256" key="1">
    <source>
        <dbReference type="ARBA" id="ARBA00004496"/>
    </source>
</evidence>
<dbReference type="PROSITE" id="PS00041">
    <property type="entry name" value="HTH_ARAC_FAMILY_1"/>
    <property type="match status" value="1"/>
</dbReference>
<evidence type="ECO:0000313" key="12">
    <source>
        <dbReference type="Proteomes" id="UP000256977"/>
    </source>
</evidence>
<name>A0A3D9ITZ6_9BACL</name>
<dbReference type="Proteomes" id="UP000256977">
    <property type="component" value="Unassembled WGS sequence"/>
</dbReference>
<keyword evidence="2" id="KW-0963">Cytoplasm</keyword>
<keyword evidence="4" id="KW-0902">Two-component regulatory system</keyword>
<evidence type="ECO:0000313" key="11">
    <source>
        <dbReference type="EMBL" id="RED65212.1"/>
    </source>
</evidence>
<dbReference type="InterPro" id="IPR001789">
    <property type="entry name" value="Sig_transdc_resp-reg_receiver"/>
</dbReference>
<reference evidence="11 12" key="1">
    <citation type="submission" date="2018-07" db="EMBL/GenBank/DDBJ databases">
        <title>Genomic Encyclopedia of Type Strains, Phase III (KMG-III): the genomes of soil and plant-associated and newly described type strains.</title>
        <authorList>
            <person name="Whitman W."/>
        </authorList>
    </citation>
    <scope>NUCLEOTIDE SEQUENCE [LARGE SCALE GENOMIC DNA]</scope>
    <source>
        <strain evidence="11 12">CECT 7287</strain>
    </source>
</reference>
<dbReference type="SMART" id="SM00342">
    <property type="entry name" value="HTH_ARAC"/>
    <property type="match status" value="1"/>
</dbReference>
<feature type="domain" description="HTH araC/xylS-type" evidence="9">
    <location>
        <begin position="450"/>
        <end position="549"/>
    </location>
</feature>
<dbReference type="SUPFAM" id="SSF46689">
    <property type="entry name" value="Homeodomain-like"/>
    <property type="match status" value="1"/>
</dbReference>
<dbReference type="InterPro" id="IPR018062">
    <property type="entry name" value="HTH_AraC-typ_CS"/>
</dbReference>
<evidence type="ECO:0000256" key="8">
    <source>
        <dbReference type="PROSITE-ProRule" id="PRU00169"/>
    </source>
</evidence>
<dbReference type="Gene3D" id="1.10.10.60">
    <property type="entry name" value="Homeodomain-like"/>
    <property type="match status" value="2"/>
</dbReference>
<keyword evidence="6" id="KW-0238">DNA-binding</keyword>
<dbReference type="SMART" id="SM00448">
    <property type="entry name" value="REC"/>
    <property type="match status" value="1"/>
</dbReference>
<evidence type="ECO:0000256" key="2">
    <source>
        <dbReference type="ARBA" id="ARBA00022490"/>
    </source>
</evidence>
<evidence type="ECO:0000256" key="6">
    <source>
        <dbReference type="ARBA" id="ARBA00023125"/>
    </source>
</evidence>
<dbReference type="AlphaFoldDB" id="A0A3D9ITZ6"/>
<keyword evidence="7" id="KW-0804">Transcription</keyword>
<dbReference type="InterPro" id="IPR051552">
    <property type="entry name" value="HptR"/>
</dbReference>
<dbReference type="InterPro" id="IPR020449">
    <property type="entry name" value="Tscrpt_reg_AraC-type_HTH"/>
</dbReference>
<sequence>MNNVLVIDDEPIILEALYNTLLRMEDHELFVWKASSAIEGIEIMRSNRIDILMTDVRMPGMSGLELVGLVRKQWERCKIIILSGYSDYEYLQSALQQNVFDYLLKPIDEEVIVETLTRVIAEIETIMLEQDLMTKAENQLQKAQSLLHKDFSEKLFSGELLTQGLIDESIDMLQIPIRRDQDVIVVVGRTDRWPTGYLLKEKLLMHYAINNIVKEYLDSVCRIVTFIENGYMVWLIQEADRDSGENRQEQDLITLHWYIGEVLDKIQQSIRHYLRLPVSLLLSKPNIGWLSIAHTFKEMCAWLQRGIGLEEEIIFIEQIDELKPSYEGRDHSPIDIKRSMNHLLNLLESGNLTSFQKELADFFRSMQGVVFLEYPLQLEIYAHLSGMFLSYINNRKISAFIEDELEMRYLSNYSLFAQWSEMEAYFLRLAVYLHSLAQGENKSQKQEIVDEIDAYIVESFSSEYISLTHLAKTFHLSTSYLSRLYHSEKGISLTERMKQLRMTRAKELLLVEGKKIQEVALELGFYNVPYFSKFFKKNIGITPQEYKQNHGIAMGEVRSVMDNK</sequence>
<feature type="modified residue" description="4-aspartylphosphate" evidence="8">
    <location>
        <position position="55"/>
    </location>
</feature>
<dbReference type="PANTHER" id="PTHR42713:SF3">
    <property type="entry name" value="TRANSCRIPTIONAL REGULATORY PROTEIN HPTR"/>
    <property type="match status" value="1"/>
</dbReference>
<protein>
    <submittedName>
        <fullName evidence="11">YesN/AraC family two-component response regulator</fullName>
    </submittedName>
</protein>
<dbReference type="GO" id="GO:0043565">
    <property type="term" value="F:sequence-specific DNA binding"/>
    <property type="evidence" value="ECO:0007669"/>
    <property type="project" value="InterPro"/>
</dbReference>
<dbReference type="PANTHER" id="PTHR42713">
    <property type="entry name" value="HISTIDINE KINASE-RELATED"/>
    <property type="match status" value="1"/>
</dbReference>
<dbReference type="Pfam" id="PF00072">
    <property type="entry name" value="Response_reg"/>
    <property type="match status" value="1"/>
</dbReference>